<reference evidence="3 4" key="1">
    <citation type="submission" date="2023-08" db="EMBL/GenBank/DDBJ databases">
        <title>New molecular markers tilS and rpoB for phylogenetic and monitoring studies of the genus Thiothrix biodiversity.</title>
        <authorList>
            <person name="Ravin N.V."/>
            <person name="Smolyakov D."/>
            <person name="Markov N.D."/>
            <person name="Beletsky A.V."/>
            <person name="Mardanov A.V."/>
            <person name="Rudenko T.S."/>
            <person name="Grabovich M.Y."/>
        </authorList>
    </citation>
    <scope>NUCLEOTIDE SEQUENCE</scope>
    <source>
        <strain evidence="3">DNT52</strain>
        <strain evidence="2 4">H33</strain>
    </source>
</reference>
<dbReference type="EMBL" id="CP133217">
    <property type="protein sequence ID" value="WML86055.1"/>
    <property type="molecule type" value="Genomic_DNA"/>
</dbReference>
<sequence>MQRRDFLKYMLSSTVAGSAWFANGVSGIATAHAAAAAKSLIVIFQRGGCDGLNVAVPYGDAAYYSLRPTIAIPRAGQNGGALDLNGFFGLHPAMSALHKLYQQGNVAVFPATHYPNASLSHFDSEHFIESGVISKTSNGWLNRHLEASSNSSGMRGVSFGTEIAQALRGKVPVSSFNDLAAFDLDMTASAEPRMTARLQKIYAQNPHLGGNNGVRIQNAGRTLFADLGLVQQLDVKGYQPANGAIYPNNSYGTQLRQAAQLIKAGVGLELATVNIGGWDTHQTQGNQAGYQADMLKIFADGIAALYADLGTAMQDVLILTMTEFGRTAEENGSQGTDHGNAGCWFALGGGVHSGVYGQWPGLEKAQLYKGRYLAHSVDFRDIFGEIASKHLGNNALASLLPGHNHTPLNFLG</sequence>
<protein>
    <submittedName>
        <fullName evidence="3">DUF1501 domain-containing protein</fullName>
    </submittedName>
</protein>
<dbReference type="PANTHER" id="PTHR43737">
    <property type="entry name" value="BLL7424 PROTEIN"/>
    <property type="match status" value="1"/>
</dbReference>
<evidence type="ECO:0000313" key="2">
    <source>
        <dbReference type="EMBL" id="MDQ5769919.1"/>
    </source>
</evidence>
<accession>A0AA51MLF3</accession>
<feature type="chain" id="PRO_5041416835" evidence="1">
    <location>
        <begin position="22"/>
        <end position="412"/>
    </location>
</feature>
<feature type="signal peptide" evidence="1">
    <location>
        <begin position="1"/>
        <end position="21"/>
    </location>
</feature>
<organism evidence="3">
    <name type="scientific">Thiothrix subterranea</name>
    <dbReference type="NCBI Taxonomy" id="2735563"/>
    <lineage>
        <taxon>Bacteria</taxon>
        <taxon>Pseudomonadati</taxon>
        <taxon>Pseudomonadota</taxon>
        <taxon>Gammaproteobacteria</taxon>
        <taxon>Thiotrichales</taxon>
        <taxon>Thiotrichaceae</taxon>
        <taxon>Thiothrix</taxon>
    </lineage>
</organism>
<keyword evidence="1" id="KW-0732">Signal</keyword>
<gene>
    <name evidence="2" type="ORF">RCC75_15355</name>
    <name evidence="3" type="ORF">RCG00_17375</name>
</gene>
<keyword evidence="4" id="KW-1185">Reference proteome</keyword>
<dbReference type="Proteomes" id="UP001223336">
    <property type="component" value="Unassembled WGS sequence"/>
</dbReference>
<dbReference type="AlphaFoldDB" id="A0AA51MLF3"/>
<dbReference type="Proteomes" id="UP001229862">
    <property type="component" value="Chromosome"/>
</dbReference>
<evidence type="ECO:0000313" key="4">
    <source>
        <dbReference type="Proteomes" id="UP001223336"/>
    </source>
</evidence>
<dbReference type="InterPro" id="IPR010869">
    <property type="entry name" value="DUF1501"/>
</dbReference>
<dbReference type="PANTHER" id="PTHR43737:SF1">
    <property type="entry name" value="DUF1501 DOMAIN-CONTAINING PROTEIN"/>
    <property type="match status" value="1"/>
</dbReference>
<dbReference type="RefSeq" id="WP_308135722.1">
    <property type="nucleotide sequence ID" value="NZ_CP133217.1"/>
</dbReference>
<proteinExistence type="predicted"/>
<evidence type="ECO:0000256" key="1">
    <source>
        <dbReference type="SAM" id="SignalP"/>
    </source>
</evidence>
<evidence type="ECO:0000313" key="3">
    <source>
        <dbReference type="EMBL" id="WML86055.1"/>
    </source>
</evidence>
<dbReference type="Pfam" id="PF07394">
    <property type="entry name" value="DUF1501"/>
    <property type="match status" value="1"/>
</dbReference>
<name>A0AA51MLF3_9GAMM</name>
<dbReference type="EMBL" id="JAVFKN010000023">
    <property type="protein sequence ID" value="MDQ5769919.1"/>
    <property type="molecule type" value="Genomic_DNA"/>
</dbReference>